<evidence type="ECO:0000313" key="2">
    <source>
        <dbReference type="EMBL" id="CEI84051.1"/>
    </source>
</evidence>
<keyword evidence="1" id="KW-1133">Transmembrane helix</keyword>
<dbReference type="RefSeq" id="WP_042534629.1">
    <property type="nucleotide sequence ID" value="NZ_CAXOIH010000001.1"/>
</dbReference>
<feature type="transmembrane region" description="Helical" evidence="1">
    <location>
        <begin position="57"/>
        <end position="76"/>
    </location>
</feature>
<protein>
    <submittedName>
        <fullName evidence="2">Bacterial ABC transporter protein EcsB</fullName>
    </submittedName>
</protein>
<dbReference type="PIRSF" id="PIRSF037259">
    <property type="entry name" value="EcsB_ABC"/>
    <property type="match status" value="1"/>
</dbReference>
<reference evidence="2 3" key="1">
    <citation type="submission" date="2014-11" db="EMBL/GenBank/DDBJ databases">
        <authorList>
            <person name="Urmite Genomes Urmite Genomes"/>
        </authorList>
    </citation>
    <scope>NUCLEOTIDE SEQUENCE [LARGE SCALE GENOMIC DNA]</scope>
    <source>
        <strain evidence="2 3">Oc5</strain>
    </source>
</reference>
<keyword evidence="1" id="KW-0472">Membrane</keyword>
<accession>A0A0A1MZ58</accession>
<sequence length="406" mass="47303">MFDSHALYKKRLSSHVKNLSRYLKYMFNGHIAFAMFFFIAATAYYYQQWLEQLPENFPTGIIMGIVLGLLISYNPIRTLLQEPDLVFLIAAEQQMGSYFRNSLIYSFAIQTYLIVLAAAAFSPLYFASFSGRAGSIYLVTLLLFLVFKGMNMLANWNMLKVREKSLRTIDLTARTLLNIVTAYFVIEGQALYAVITIVLLLLVIVYDFIVAAKQPGIIWELLIEKDQIRLQSFYRIANLFADVPHLKNKVKRREWLTKTFISRIPFERSAAYDYLYQISFLRSGDYLGMYLRLVVIGGIFIWVIPNVWIKLLFAILFIYLSVFQMMALYHHHRTQMWLDLYPLKPGLKLDAVIKIIRKLGYMQAFAFTFLFIFQLEWLGSIIVLIGGLAFVWAYVTFYVQPKLDKV</sequence>
<feature type="transmembrane region" description="Helical" evidence="1">
    <location>
        <begin position="378"/>
        <end position="399"/>
    </location>
</feature>
<feature type="transmembrane region" description="Helical" evidence="1">
    <location>
        <begin position="103"/>
        <end position="124"/>
    </location>
</feature>
<dbReference type="EMBL" id="CDGG01000001">
    <property type="protein sequence ID" value="CEI84051.1"/>
    <property type="molecule type" value="Genomic_DNA"/>
</dbReference>
<dbReference type="GO" id="GO:0016020">
    <property type="term" value="C:membrane"/>
    <property type="evidence" value="ECO:0007669"/>
    <property type="project" value="InterPro"/>
</dbReference>
<dbReference type="InterPro" id="IPR010288">
    <property type="entry name" value="EcsB_ABC"/>
</dbReference>
<feature type="transmembrane region" description="Helical" evidence="1">
    <location>
        <begin position="136"/>
        <end position="156"/>
    </location>
</feature>
<dbReference type="OrthoDB" id="2447941at2"/>
<feature type="transmembrane region" description="Helical" evidence="1">
    <location>
        <begin position="25"/>
        <end position="45"/>
    </location>
</feature>
<feature type="transmembrane region" description="Helical" evidence="1">
    <location>
        <begin position="192"/>
        <end position="212"/>
    </location>
</feature>
<feature type="transmembrane region" description="Helical" evidence="1">
    <location>
        <begin position="311"/>
        <end position="330"/>
    </location>
</feature>
<evidence type="ECO:0000256" key="1">
    <source>
        <dbReference type="SAM" id="Phobius"/>
    </source>
</evidence>
<evidence type="ECO:0000313" key="3">
    <source>
        <dbReference type="Proteomes" id="UP000040453"/>
    </source>
</evidence>
<dbReference type="Proteomes" id="UP000040453">
    <property type="component" value="Unassembled WGS sequence"/>
</dbReference>
<keyword evidence="1" id="KW-0812">Transmembrane</keyword>
<organism evidence="2 3">
    <name type="scientific">Oceanobacillus oncorhynchi</name>
    <dbReference type="NCBI Taxonomy" id="545501"/>
    <lineage>
        <taxon>Bacteria</taxon>
        <taxon>Bacillati</taxon>
        <taxon>Bacillota</taxon>
        <taxon>Bacilli</taxon>
        <taxon>Bacillales</taxon>
        <taxon>Bacillaceae</taxon>
        <taxon>Oceanobacillus</taxon>
    </lineage>
</organism>
<gene>
    <name evidence="2" type="ORF">BN997_03984</name>
</gene>
<proteinExistence type="predicted"/>
<dbReference type="AlphaFoldDB" id="A0A0A1MZ58"/>
<dbReference type="Pfam" id="PF05975">
    <property type="entry name" value="EcsB"/>
    <property type="match status" value="1"/>
</dbReference>
<name>A0A0A1MZ58_9BACI</name>
<feature type="transmembrane region" description="Helical" evidence="1">
    <location>
        <begin position="286"/>
        <end position="305"/>
    </location>
</feature>
<dbReference type="STRING" id="545501.BN997_03984"/>
<keyword evidence="3" id="KW-1185">Reference proteome</keyword>